<dbReference type="RefSeq" id="WP_307261708.1">
    <property type="nucleotide sequence ID" value="NZ_JAUSVL010000001.1"/>
</dbReference>
<keyword evidence="1" id="KW-0472">Membrane</keyword>
<organism evidence="3 4">
    <name type="scientific">Oligosphaera ethanolica</name>
    <dbReference type="NCBI Taxonomy" id="760260"/>
    <lineage>
        <taxon>Bacteria</taxon>
        <taxon>Pseudomonadati</taxon>
        <taxon>Lentisphaerota</taxon>
        <taxon>Oligosphaeria</taxon>
        <taxon>Oligosphaerales</taxon>
        <taxon>Oligosphaeraceae</taxon>
        <taxon>Oligosphaera</taxon>
    </lineage>
</organism>
<proteinExistence type="predicted"/>
<dbReference type="InterPro" id="IPR012902">
    <property type="entry name" value="N_methyl_site"/>
</dbReference>
<gene>
    <name evidence="3" type="ORF">J3R75_002383</name>
</gene>
<evidence type="ECO:0000256" key="1">
    <source>
        <dbReference type="SAM" id="Phobius"/>
    </source>
</evidence>
<dbReference type="Gene3D" id="3.30.700.10">
    <property type="entry name" value="Glycoprotein, Type 4 Pilin"/>
    <property type="match status" value="1"/>
</dbReference>
<evidence type="ECO:0000313" key="3">
    <source>
        <dbReference type="EMBL" id="MDQ0290276.1"/>
    </source>
</evidence>
<dbReference type="NCBIfam" id="TIGR02532">
    <property type="entry name" value="IV_pilin_GFxxxE"/>
    <property type="match status" value="1"/>
</dbReference>
<dbReference type="Proteomes" id="UP001238163">
    <property type="component" value="Unassembled WGS sequence"/>
</dbReference>
<dbReference type="PANTHER" id="PTHR30093:SF2">
    <property type="entry name" value="TYPE II SECRETION SYSTEM PROTEIN H"/>
    <property type="match status" value="1"/>
</dbReference>
<dbReference type="Pfam" id="PF07596">
    <property type="entry name" value="SBP_bac_10"/>
    <property type="match status" value="1"/>
</dbReference>
<comment type="caution">
    <text evidence="3">The sequence shown here is derived from an EMBL/GenBank/DDBJ whole genome shotgun (WGS) entry which is preliminary data.</text>
</comment>
<dbReference type="AlphaFoldDB" id="A0AAE4AP26"/>
<protein>
    <submittedName>
        <fullName evidence="3">Prepilin-type N-terminal cleavage/methylation domain-containing protein/prepilin-type processing-associated H-X9-DG protein</fullName>
    </submittedName>
</protein>
<dbReference type="SUPFAM" id="SSF54523">
    <property type="entry name" value="Pili subunits"/>
    <property type="match status" value="1"/>
</dbReference>
<evidence type="ECO:0000313" key="4">
    <source>
        <dbReference type="Proteomes" id="UP001238163"/>
    </source>
</evidence>
<evidence type="ECO:0000259" key="2">
    <source>
        <dbReference type="Pfam" id="PF07596"/>
    </source>
</evidence>
<feature type="domain" description="DUF1559" evidence="2">
    <location>
        <begin position="40"/>
        <end position="71"/>
    </location>
</feature>
<accession>A0AAE4AP26</accession>
<dbReference type="Pfam" id="PF07963">
    <property type="entry name" value="N_methyl"/>
    <property type="match status" value="1"/>
</dbReference>
<dbReference type="InterPro" id="IPR011453">
    <property type="entry name" value="DUF1559"/>
</dbReference>
<sequence length="228" mass="25346">MTNKALSSKSPQRAFTLIELLVVIAIIAILAAMLLPALSKAREKARAISCTSNLKQIGTAATMYSDTYDGFVCVSQYHPEGQTSQFYRFQDLLAPFVGDYKAYVCPSKSFTTTSNRPTGTPSPMTFSYGCHQNTVGQIKLYSSTGLYTKDARLISAFTKPSQTIQAVDCQTLNMWERFHVDKAYATGGSAYYLGDWHMNSFNAQFIDGHVESMRAAPYNKHWIPQPTQ</sequence>
<dbReference type="PANTHER" id="PTHR30093">
    <property type="entry name" value="GENERAL SECRETION PATHWAY PROTEIN G"/>
    <property type="match status" value="1"/>
</dbReference>
<keyword evidence="1" id="KW-1133">Transmembrane helix</keyword>
<reference evidence="3" key="1">
    <citation type="submission" date="2023-07" db="EMBL/GenBank/DDBJ databases">
        <title>Genomic Encyclopedia of Type Strains, Phase IV (KMG-IV): sequencing the most valuable type-strain genomes for metagenomic binning, comparative biology and taxonomic classification.</title>
        <authorList>
            <person name="Goeker M."/>
        </authorList>
    </citation>
    <scope>NUCLEOTIDE SEQUENCE</scope>
    <source>
        <strain evidence="3">DSM 24202</strain>
    </source>
</reference>
<keyword evidence="4" id="KW-1185">Reference proteome</keyword>
<feature type="transmembrane region" description="Helical" evidence="1">
    <location>
        <begin position="20"/>
        <end position="38"/>
    </location>
</feature>
<dbReference type="EMBL" id="JAUSVL010000001">
    <property type="protein sequence ID" value="MDQ0290276.1"/>
    <property type="molecule type" value="Genomic_DNA"/>
</dbReference>
<keyword evidence="1" id="KW-0812">Transmembrane</keyword>
<name>A0AAE4AP26_9BACT</name>
<dbReference type="InterPro" id="IPR045584">
    <property type="entry name" value="Pilin-like"/>
</dbReference>